<feature type="domain" description="BIG2" evidence="1">
    <location>
        <begin position="987"/>
        <end position="1059"/>
    </location>
</feature>
<dbReference type="InterPro" id="IPR026341">
    <property type="entry name" value="T9SS_type_B"/>
</dbReference>
<dbReference type="NCBIfam" id="TIGR04131">
    <property type="entry name" value="Bac_Flav_CTERM"/>
    <property type="match status" value="1"/>
</dbReference>
<dbReference type="InterPro" id="IPR008964">
    <property type="entry name" value="Invasin/intimin_cell_adhesion"/>
</dbReference>
<feature type="domain" description="BIG2" evidence="1">
    <location>
        <begin position="818"/>
        <end position="891"/>
    </location>
</feature>
<feature type="domain" description="BIG2" evidence="1">
    <location>
        <begin position="1060"/>
        <end position="1133"/>
    </location>
</feature>
<dbReference type="Proteomes" id="UP000182124">
    <property type="component" value="Unassembled WGS sequence"/>
</dbReference>
<dbReference type="Pfam" id="PF13585">
    <property type="entry name" value="CHU_C"/>
    <property type="match status" value="1"/>
</dbReference>
<feature type="domain" description="BIG2" evidence="1">
    <location>
        <begin position="1134"/>
        <end position="1208"/>
    </location>
</feature>
<dbReference type="EMBL" id="FMTY01000005">
    <property type="protein sequence ID" value="SCX14334.1"/>
    <property type="molecule type" value="Genomic_DNA"/>
</dbReference>
<name>A0A1G4VZF4_9FLAO</name>
<dbReference type="Gene3D" id="2.60.40.1080">
    <property type="match status" value="11"/>
</dbReference>
<dbReference type="InterPro" id="IPR045828">
    <property type="entry name" value="PKD_Bacteroidetes"/>
</dbReference>
<dbReference type="InterPro" id="IPR003343">
    <property type="entry name" value="Big_2"/>
</dbReference>
<dbReference type="InterPro" id="IPR035986">
    <property type="entry name" value="PKD_dom_sf"/>
</dbReference>
<feature type="domain" description="BIG2" evidence="1">
    <location>
        <begin position="595"/>
        <end position="668"/>
    </location>
</feature>
<dbReference type="SMART" id="SM00635">
    <property type="entry name" value="BID_2"/>
    <property type="match status" value="11"/>
</dbReference>
<dbReference type="Pfam" id="PF19406">
    <property type="entry name" value="PKD_5"/>
    <property type="match status" value="4"/>
</dbReference>
<evidence type="ECO:0000313" key="3">
    <source>
        <dbReference type="Proteomes" id="UP000182124"/>
    </source>
</evidence>
<sequence length="2300" mass="231104">MKNNYLFLLFLGLVLFVFDGRAQVNLGVTAGGTSEICQAGTAVTLNCTYVNAFNTNGYTVSSIPPNSPFSTNPPFSTSLVTDDTWSQVIDLKGAGTTPFNFCFFGNTYSKCLLNTNGVISFSIGSGPFAVPGGVYTPGSGAGYTLSQPIPFNPGASNAPYLNAIHGVFQDTDPSNSPIPATNINYYVDGTYPNRAFIFSMNEVPNFSCSTVRQSSQIVMYEGTNIIDVYVIKRNNTCSWQGGRAVLGIQNNAGSVGFTPPGRNTGSWAVPATSPEAWRFTPTAGAPVPVTFVWKDPLGNIVGTGQSPTVYPTATTTYTVEATYTICGLNYTVSDDVTVTITDIQTGTPSNITDSDCDNFFDLTQNTPTVMASLNPSQYVISYHTTEASANGLNDAEIPAGMLSNYFSLGQPIWVAVEDFFSSFACRKVQLFNLIPCGATPSVTVNSPEVCQGTSATVTATPLIPGTYTYTWTVPAGFPDPGSVPSFSTTVAGTYSVIITDTVSGLSSSSASGVVTINPLPTVTVDSPTVCAGNNATITATPGSAGAYVYSWTVPSGATDPGNTPSFSTATAGTYSVIITDTGTNCSSASASGIVTINALPTISGTLSACQNATSQLTGSGTPATSNPWTSSTTAVATVDASGLVTAVSAGTTTITYTDNNGCFITATFTVNPLPTISGVLSACQNATSLLTATGTPAAANAWTSSNTGVATINAATGLVTGVSAGTTTITYTDVNGCSRAVVFTVNALPTVSGPNVICVNGTTSLTGTGTPAAVNAWTSSNTAVATVNGSGVVTGVSAGAATITFTDVNGCANTINVTVNALPTISGTLSGCIGTTTQLTGSGTPAALNPWTSSNAAVATVNASGLVTFTGAGSSVITYTDINGCSATATVTTTPSGSLLNLYCGPYNNNPTYPNAIYMDWSNIVDSSGNTIVMTFNYSYSINGGPTITGSQVSPSSLYVVTNGLPITFTVSAVGPVCVQTETVTCSCPTPNVTGTLSACVGSTTLLTGAGTPHPVNPWVSSNTAVATVNASGLVTGVSVGTANITYTNDDGCFRTVTVTINALPTISGINVICANGSTTLTGTGTPAATNAWTSSNTAVATVNGSGVVSGVSAGTTTITYTNNLGCTATVVVTVNALPTISGTLSACPAGTSTLTGSATPAATNAWTSSNTAVATINATTGVVTGVASGTTTITYTNANGCSITAVFTVNTLPTISGTLSACINGTSLLSGTGTPAAVNAWTSSNTAVATINAATGLVTGISAGTTTITYTNTNGCSGSVTFTVNALPTVSGPNAICINGTTQLSGTGTPAATNAWSSSNTAIATVNGSGLVTGVSAGIATITFTDANGCSNTRAVTVNALPTISGTLSACIGATRQLTGSPSPAAANAWTSSNTAVATISAAGLVTGVSAGTTTITYTNNNGCQITAVFTVNASPTISGTLSACVGGTTQLSGSGTPAAANAWTSSNTAVATVNATGLVTGVAVGATTITFTDANGCSGTAILNVLPTPTATIAITGPSTICSGTTANITITGTPNTTVNYTVNGASSSVNLPASGTVTFATASLSVQTTYQLVSVSTGSGCTGTLSQSVVVNIAPQPTALISGTTTICNNSSTTITFSGTPGATVEYTVNGGGIQTVVIGAGGSTPVNTGALNADTTYALVNVIAGTAPNCTQSLSGSAIVTVVQTPTVTAPATVSLCSGLSTGIQLTGTVPNTTFTWTYTQTGGVTGASNGSGNIISQVLTAGTTTGTVTYTITPSVGSCVGTPTTVTVTVTPIPVVNTNPLAQSICSGETTNILLSSNNAATTFSWNVVQTGGVTGGTSGTGNVIADVLVASGNTVGQLVYAITPMNNGCQGITKTVTVSVYPKPIVTATPPSETICSGTNTNIVLSSNVAGTTFSWTVVPNGVFGAASGNGALINQTLSITGSTPRTAIYTITPVVNGCVGDPITVPVTVNPTPEVFGSPGTTVICSGANAEFSLTPNIPGTTFTWTVNQQGVSGAFDGSGNGNPQTVSQQLQTTGNAIGTVTYTVTPSANGCNGTPITITFTVHPLPTADIPDGMVCIDAGTGSLIYGYPMNTGLSEATHDFQWYFGTDLTTVIGTGSSYTATQAGQYTVSIVSTITPGCSNVLIIDVVESNPAQSATAYVSNYFEDSQSITVSVVGNGSYQYSLDGGPFQTSNVFPNVLPGEHTVTVQDINGCTDIVITNILTIGYPHFFTPNGDGYNDTWNIWSLEGIQPNAEIHIYDRYGKLIKQMVPAGTGWDGTYNGQLLPSTDYWFTVKYLENGVEKLFKAHFSMKR</sequence>
<feature type="domain" description="BIG2" evidence="1">
    <location>
        <begin position="1358"/>
        <end position="1431"/>
    </location>
</feature>
<dbReference type="eggNOG" id="COG1572">
    <property type="taxonomic scope" value="Bacteria"/>
</dbReference>
<feature type="domain" description="BIG2" evidence="1">
    <location>
        <begin position="1433"/>
        <end position="1505"/>
    </location>
</feature>
<proteinExistence type="predicted"/>
<dbReference type="SUPFAM" id="SSF49299">
    <property type="entry name" value="PKD domain"/>
    <property type="match status" value="1"/>
</dbReference>
<dbReference type="Pfam" id="PF02368">
    <property type="entry name" value="Big_2"/>
    <property type="match status" value="10"/>
</dbReference>
<feature type="domain" description="BIG2" evidence="1">
    <location>
        <begin position="1210"/>
        <end position="1283"/>
    </location>
</feature>
<accession>A0A1G4VZF4</accession>
<dbReference type="eggNOG" id="COG5492">
    <property type="taxonomic scope" value="Bacteria"/>
</dbReference>
<evidence type="ECO:0000259" key="1">
    <source>
        <dbReference type="SMART" id="SM00635"/>
    </source>
</evidence>
<dbReference type="STRING" id="329186.SAMN02927925_02048"/>
<feature type="domain" description="BIG2" evidence="1">
    <location>
        <begin position="1284"/>
        <end position="1357"/>
    </location>
</feature>
<reference evidence="2 3" key="1">
    <citation type="submission" date="2016-10" db="EMBL/GenBank/DDBJ databases">
        <authorList>
            <person name="de Groot N.N."/>
        </authorList>
    </citation>
    <scope>NUCLEOTIDE SEQUENCE [LARGE SCALE GENOMIC DNA]</scope>
    <source>
        <strain evidence="2 3">CGMCC 1.3801</strain>
    </source>
</reference>
<gene>
    <name evidence="2" type="ORF">SAMN02927925_02048</name>
</gene>
<evidence type="ECO:0000313" key="2">
    <source>
        <dbReference type="EMBL" id="SCX14334.1"/>
    </source>
</evidence>
<dbReference type="eggNOG" id="COG3291">
    <property type="taxonomic scope" value="Bacteria"/>
</dbReference>
<dbReference type="RefSeq" id="WP_023575722.1">
    <property type="nucleotide sequence ID" value="NZ_CBCSBQ010000004.1"/>
</dbReference>
<dbReference type="InterPro" id="IPR013783">
    <property type="entry name" value="Ig-like_fold"/>
</dbReference>
<feature type="domain" description="BIG2" evidence="1">
    <location>
        <begin position="669"/>
        <end position="743"/>
    </location>
</feature>
<protein>
    <submittedName>
        <fullName evidence="2">Gliding motility-associated C-terminal domain-containing protein</fullName>
    </submittedName>
</protein>
<organism evidence="2 3">
    <name type="scientific">Flavobacterium saliperosum</name>
    <dbReference type="NCBI Taxonomy" id="329186"/>
    <lineage>
        <taxon>Bacteria</taxon>
        <taxon>Pseudomonadati</taxon>
        <taxon>Bacteroidota</taxon>
        <taxon>Flavobacteriia</taxon>
        <taxon>Flavobacteriales</taxon>
        <taxon>Flavobacteriaceae</taxon>
        <taxon>Flavobacterium</taxon>
    </lineage>
</organism>
<dbReference type="SUPFAM" id="SSF49373">
    <property type="entry name" value="Invasin/intimin cell-adhesion fragments"/>
    <property type="match status" value="11"/>
</dbReference>
<dbReference type="Gene3D" id="2.60.40.10">
    <property type="entry name" value="Immunoglobulins"/>
    <property type="match status" value="2"/>
</dbReference>
<feature type="domain" description="BIG2" evidence="1">
    <location>
        <begin position="744"/>
        <end position="817"/>
    </location>
</feature>